<dbReference type="OrthoDB" id="2419021at2759"/>
<evidence type="ECO:0000313" key="2">
    <source>
        <dbReference type="Proteomes" id="UP000266861"/>
    </source>
</evidence>
<reference evidence="1 2" key="1">
    <citation type="submission" date="2018-08" db="EMBL/GenBank/DDBJ databases">
        <title>Genome and evolution of the arbuscular mycorrhizal fungus Diversispora epigaea (formerly Glomus versiforme) and its bacterial endosymbionts.</title>
        <authorList>
            <person name="Sun X."/>
            <person name="Fei Z."/>
            <person name="Harrison M."/>
        </authorList>
    </citation>
    <scope>NUCLEOTIDE SEQUENCE [LARGE SCALE GENOMIC DNA]</scope>
    <source>
        <strain evidence="1 2">IT104</strain>
    </source>
</reference>
<organism evidence="1 2">
    <name type="scientific">Diversispora epigaea</name>
    <dbReference type="NCBI Taxonomy" id="1348612"/>
    <lineage>
        <taxon>Eukaryota</taxon>
        <taxon>Fungi</taxon>
        <taxon>Fungi incertae sedis</taxon>
        <taxon>Mucoromycota</taxon>
        <taxon>Glomeromycotina</taxon>
        <taxon>Glomeromycetes</taxon>
        <taxon>Diversisporales</taxon>
        <taxon>Diversisporaceae</taxon>
        <taxon>Diversispora</taxon>
    </lineage>
</organism>
<comment type="caution">
    <text evidence="1">The sequence shown here is derived from an EMBL/GenBank/DDBJ whole genome shotgun (WGS) entry which is preliminary data.</text>
</comment>
<evidence type="ECO:0008006" key="3">
    <source>
        <dbReference type="Google" id="ProtNLM"/>
    </source>
</evidence>
<dbReference type="AlphaFoldDB" id="A0A397ILX0"/>
<dbReference type="EMBL" id="PQFF01000176">
    <property type="protein sequence ID" value="RHZ77009.1"/>
    <property type="molecule type" value="Genomic_DNA"/>
</dbReference>
<accession>A0A397ILX0</accession>
<keyword evidence="2" id="KW-1185">Reference proteome</keyword>
<protein>
    <recommendedName>
        <fullName evidence="3">Zinc-ribbon domain-containing protein</fullName>
    </recommendedName>
</protein>
<gene>
    <name evidence="1" type="ORF">Glove_186g38</name>
</gene>
<proteinExistence type="predicted"/>
<evidence type="ECO:0000313" key="1">
    <source>
        <dbReference type="EMBL" id="RHZ77009.1"/>
    </source>
</evidence>
<sequence>MRLKITLNDTCNIAKARGGSCLSDKFINNKIPLRWKCSKDHEWNAPLDRIKNRNTWCPVCAGRHSFHLEIAKKIAIDKGGLCLSIQCTATKELLQWRCSKGHEWSATYNNVIHVKVAHARNGKCLSEKFINGKSLLLWHCAISHEWNASLDSVKNKNTWCPNCVGGRPRYTLEDTRKIAYDRNGKCLSEKYINSMTALLWYCSKGHEWNATFNSIKNANSWCPHCSGRYACNIDQAKQIAFSRNGECLSTSYFNNYSDLLWKCVKGHKWYATLNTIKNQNNWCPFYRNKYENLCREIVSKYLGPPSDIRRPDFLKIPEHPKGLELDIYYPQYGLAIEVQGI</sequence>
<name>A0A397ILX0_9GLOM</name>
<dbReference type="Proteomes" id="UP000266861">
    <property type="component" value="Unassembled WGS sequence"/>
</dbReference>